<dbReference type="EMBL" id="JAEKNN010000027">
    <property type="protein sequence ID" value="MBJ7609013.1"/>
    <property type="molecule type" value="Genomic_DNA"/>
</dbReference>
<dbReference type="Gene3D" id="3.40.30.10">
    <property type="entry name" value="Glutaredoxin"/>
    <property type="match status" value="1"/>
</dbReference>
<feature type="signal peptide" evidence="1">
    <location>
        <begin position="1"/>
        <end position="35"/>
    </location>
</feature>
<dbReference type="InterPro" id="IPR013766">
    <property type="entry name" value="Thioredoxin_domain"/>
</dbReference>
<dbReference type="PROSITE" id="PS51352">
    <property type="entry name" value="THIOREDOXIN_2"/>
    <property type="match status" value="1"/>
</dbReference>
<dbReference type="PANTHER" id="PTHR42852">
    <property type="entry name" value="THIOL:DISULFIDE INTERCHANGE PROTEIN DSBE"/>
    <property type="match status" value="1"/>
</dbReference>
<dbReference type="PANTHER" id="PTHR42852:SF13">
    <property type="entry name" value="PROTEIN DIPZ"/>
    <property type="match status" value="1"/>
</dbReference>
<evidence type="ECO:0000259" key="2">
    <source>
        <dbReference type="PROSITE" id="PS51352"/>
    </source>
</evidence>
<proteinExistence type="predicted"/>
<comment type="caution">
    <text evidence="3">The sequence shown here is derived from an EMBL/GenBank/DDBJ whole genome shotgun (WGS) entry which is preliminary data.</text>
</comment>
<protein>
    <submittedName>
        <fullName evidence="3">TlpA family protein disulfide reductase</fullName>
    </submittedName>
</protein>
<dbReference type="InterPro" id="IPR036249">
    <property type="entry name" value="Thioredoxin-like_sf"/>
</dbReference>
<evidence type="ECO:0000313" key="3">
    <source>
        <dbReference type="EMBL" id="MBJ7609013.1"/>
    </source>
</evidence>
<dbReference type="InterPro" id="IPR000866">
    <property type="entry name" value="AhpC/TSA"/>
</dbReference>
<dbReference type="AlphaFoldDB" id="A0A934KCT1"/>
<feature type="chain" id="PRO_5036713542" evidence="1">
    <location>
        <begin position="36"/>
        <end position="185"/>
    </location>
</feature>
<dbReference type="InterPro" id="IPR050553">
    <property type="entry name" value="Thioredoxin_ResA/DsbE_sf"/>
</dbReference>
<dbReference type="GO" id="GO:0016491">
    <property type="term" value="F:oxidoreductase activity"/>
    <property type="evidence" value="ECO:0007669"/>
    <property type="project" value="InterPro"/>
</dbReference>
<dbReference type="Pfam" id="PF00578">
    <property type="entry name" value="AhpC-TSA"/>
    <property type="match status" value="1"/>
</dbReference>
<dbReference type="CDD" id="cd02966">
    <property type="entry name" value="TlpA_like_family"/>
    <property type="match status" value="1"/>
</dbReference>
<dbReference type="Proteomes" id="UP000614410">
    <property type="component" value="Unassembled WGS sequence"/>
</dbReference>
<dbReference type="InterPro" id="IPR017937">
    <property type="entry name" value="Thioredoxin_CS"/>
</dbReference>
<name>A0A934KCT1_9BACT</name>
<keyword evidence="1" id="KW-0732">Signal</keyword>
<sequence length="185" mass="19283">MPVRRPPRSLTLRTVVVVLVAVAAVLIAVRGPSHAASQPAVSTQPTSWQLPRLGGGGEVNLAGLHGRPLVVNFFASWCTACEGELPGFQAVSAQLKGRVTFAGVNSQETGDGLAMARRFGIDWWPLAADSGGTSGGSGLHDALGARGMPLTAFYDANGHLLRVITGAISEDDLKARLRDLYGVSV</sequence>
<reference evidence="3 4" key="1">
    <citation type="submission" date="2020-10" db="EMBL/GenBank/DDBJ databases">
        <title>Ca. Dormibacterota MAGs.</title>
        <authorList>
            <person name="Montgomery K."/>
        </authorList>
    </citation>
    <scope>NUCLEOTIDE SEQUENCE [LARGE SCALE GENOMIC DNA]</scope>
    <source>
        <strain evidence="3">Mitchell_Peninsula_5</strain>
    </source>
</reference>
<dbReference type="GO" id="GO:0016209">
    <property type="term" value="F:antioxidant activity"/>
    <property type="evidence" value="ECO:0007669"/>
    <property type="project" value="InterPro"/>
</dbReference>
<dbReference type="PROSITE" id="PS00194">
    <property type="entry name" value="THIOREDOXIN_1"/>
    <property type="match status" value="1"/>
</dbReference>
<accession>A0A934KCT1</accession>
<feature type="domain" description="Thioredoxin" evidence="2">
    <location>
        <begin position="32"/>
        <end position="182"/>
    </location>
</feature>
<evidence type="ECO:0000313" key="4">
    <source>
        <dbReference type="Proteomes" id="UP000614410"/>
    </source>
</evidence>
<gene>
    <name evidence="3" type="ORF">JF887_06235</name>
</gene>
<organism evidence="3 4">
    <name type="scientific">Candidatus Amunia macphersoniae</name>
    <dbReference type="NCBI Taxonomy" id="3127014"/>
    <lineage>
        <taxon>Bacteria</taxon>
        <taxon>Bacillati</taxon>
        <taxon>Candidatus Dormiibacterota</taxon>
        <taxon>Candidatus Dormibacteria</taxon>
        <taxon>Candidatus Aeolococcales</taxon>
        <taxon>Candidatus Aeolococcaceae</taxon>
        <taxon>Candidatus Amunia</taxon>
    </lineage>
</organism>
<dbReference type="SUPFAM" id="SSF52833">
    <property type="entry name" value="Thioredoxin-like"/>
    <property type="match status" value="1"/>
</dbReference>
<evidence type="ECO:0000256" key="1">
    <source>
        <dbReference type="SAM" id="SignalP"/>
    </source>
</evidence>